<feature type="region of interest" description="Disordered" evidence="1">
    <location>
        <begin position="381"/>
        <end position="414"/>
    </location>
</feature>
<evidence type="ECO:0000313" key="2">
    <source>
        <dbReference type="EMBL" id="KXZ55988.1"/>
    </source>
</evidence>
<protein>
    <submittedName>
        <fullName evidence="2">Uncharacterized protein</fullName>
    </submittedName>
</protein>
<evidence type="ECO:0000313" key="3">
    <source>
        <dbReference type="Proteomes" id="UP000075714"/>
    </source>
</evidence>
<dbReference type="EMBL" id="LSYV01000003">
    <property type="protein sequence ID" value="KXZ55988.1"/>
    <property type="molecule type" value="Genomic_DNA"/>
</dbReference>
<proteinExistence type="predicted"/>
<reference evidence="3" key="1">
    <citation type="journal article" date="2016" name="Nat. Commun.">
        <title>The Gonium pectorale genome demonstrates co-option of cell cycle regulation during the evolution of multicellularity.</title>
        <authorList>
            <person name="Hanschen E.R."/>
            <person name="Marriage T.N."/>
            <person name="Ferris P.J."/>
            <person name="Hamaji T."/>
            <person name="Toyoda A."/>
            <person name="Fujiyama A."/>
            <person name="Neme R."/>
            <person name="Noguchi H."/>
            <person name="Minakuchi Y."/>
            <person name="Suzuki M."/>
            <person name="Kawai-Toyooka H."/>
            <person name="Smith D.R."/>
            <person name="Sparks H."/>
            <person name="Anderson J."/>
            <person name="Bakaric R."/>
            <person name="Luria V."/>
            <person name="Karger A."/>
            <person name="Kirschner M.W."/>
            <person name="Durand P.M."/>
            <person name="Michod R.E."/>
            <person name="Nozaki H."/>
            <person name="Olson B.J."/>
        </authorList>
    </citation>
    <scope>NUCLEOTIDE SEQUENCE [LARGE SCALE GENOMIC DNA]</scope>
    <source>
        <strain evidence="3">NIES-2863</strain>
    </source>
</reference>
<comment type="caution">
    <text evidence="2">The sequence shown here is derived from an EMBL/GenBank/DDBJ whole genome shotgun (WGS) entry which is preliminary data.</text>
</comment>
<gene>
    <name evidence="2" type="ORF">GPECTOR_2g1540</name>
</gene>
<feature type="region of interest" description="Disordered" evidence="1">
    <location>
        <begin position="217"/>
        <end position="238"/>
    </location>
</feature>
<evidence type="ECO:0000256" key="1">
    <source>
        <dbReference type="SAM" id="MobiDB-lite"/>
    </source>
</evidence>
<name>A0A150H2D5_GONPE</name>
<feature type="region of interest" description="Disordered" evidence="1">
    <location>
        <begin position="1"/>
        <end position="23"/>
    </location>
</feature>
<sequence length="587" mass="63724">MPPKGSRGPGTRAEGSGGGQDSKDLSYFQEIFTEARKQPQNFKSSIKWKEVERLVNDGTDDTTKLLARLCYSRVQYEALCKLDRNDVEARRILEDVTGRLDPLLRPVPRSVTACNLHTAVLLKARDIGIRRPEQVHEEISDLYKQCEAHAEQLADPADEVIVTVSPSKFEKAPDAPTKDGRVRQCLDWLKKEVAKAKEAIKAVNPTAGMLHEQLAAMTKGQQQGADKSAGEQAPVADAASRAERANQLKDLEQYLATREALEEELNNMLPKLKSKLSDEAGPAGVAKLCKLFDADLKDFERDIRKEVEAYMEAGGLTTPELKSVYYRMTDATIARMREAMEARAKDPRAPARMLRWQQMDLAKVLSRPAVANALELMMEKKDEGGSKEGGGGGGKSGKKGASGKGGSGKGGQKAAAAGSAAGAAADASSGIGSLDELLEWFRRTLEENGEAYKSKILDSASMANVPRVEYANYKQLESPELVKVLHLHLGDADGAAAADANGHNIADSFFSELMHRSVRVLEPLVVSADGASEAPDAYGADNTELATRFRFSAGMRGVEALYRHSILECVAEQYSICKCRGDGQRGV</sequence>
<keyword evidence="3" id="KW-1185">Reference proteome</keyword>
<feature type="compositionally biased region" description="Gly residues" evidence="1">
    <location>
        <begin position="387"/>
        <end position="411"/>
    </location>
</feature>
<dbReference type="Proteomes" id="UP000075714">
    <property type="component" value="Unassembled WGS sequence"/>
</dbReference>
<dbReference type="AlphaFoldDB" id="A0A150H2D5"/>
<accession>A0A150H2D5</accession>
<organism evidence="2 3">
    <name type="scientific">Gonium pectorale</name>
    <name type="common">Green alga</name>
    <dbReference type="NCBI Taxonomy" id="33097"/>
    <lineage>
        <taxon>Eukaryota</taxon>
        <taxon>Viridiplantae</taxon>
        <taxon>Chlorophyta</taxon>
        <taxon>core chlorophytes</taxon>
        <taxon>Chlorophyceae</taxon>
        <taxon>CS clade</taxon>
        <taxon>Chlamydomonadales</taxon>
        <taxon>Volvocaceae</taxon>
        <taxon>Gonium</taxon>
    </lineage>
</organism>